<dbReference type="EMBL" id="BAABBY010000001">
    <property type="protein sequence ID" value="GAA4196377.1"/>
    <property type="molecule type" value="Genomic_DNA"/>
</dbReference>
<reference evidence="2" key="1">
    <citation type="journal article" date="2019" name="Int. J. Syst. Evol. Microbiol.">
        <title>The Global Catalogue of Microorganisms (GCM) 10K type strain sequencing project: providing services to taxonomists for standard genome sequencing and annotation.</title>
        <authorList>
            <consortium name="The Broad Institute Genomics Platform"/>
            <consortium name="The Broad Institute Genome Sequencing Center for Infectious Disease"/>
            <person name="Wu L."/>
            <person name="Ma J."/>
        </authorList>
    </citation>
    <scope>NUCLEOTIDE SEQUENCE [LARGE SCALE GENOMIC DNA]</scope>
    <source>
        <strain evidence="2">JCM 17626</strain>
    </source>
</reference>
<evidence type="ECO:0000313" key="1">
    <source>
        <dbReference type="EMBL" id="GAA4196377.1"/>
    </source>
</evidence>
<dbReference type="Proteomes" id="UP001501772">
    <property type="component" value="Unassembled WGS sequence"/>
</dbReference>
<organism evidence="1 2">
    <name type="scientific">Pedobacter jeongneungensis</name>
    <dbReference type="NCBI Taxonomy" id="947309"/>
    <lineage>
        <taxon>Bacteria</taxon>
        <taxon>Pseudomonadati</taxon>
        <taxon>Bacteroidota</taxon>
        <taxon>Sphingobacteriia</taxon>
        <taxon>Sphingobacteriales</taxon>
        <taxon>Sphingobacteriaceae</taxon>
        <taxon>Pedobacter</taxon>
    </lineage>
</organism>
<accession>A0ABP8B290</accession>
<dbReference type="RefSeq" id="WP_344848540.1">
    <property type="nucleotide sequence ID" value="NZ_BAABBY010000001.1"/>
</dbReference>
<proteinExistence type="predicted"/>
<protein>
    <submittedName>
        <fullName evidence="1">Uncharacterized protein</fullName>
    </submittedName>
</protein>
<name>A0ABP8B290_9SPHI</name>
<sequence length="210" mass="23402">MKTKISIPIILRGYVAGFNVKTTTSDLAVSAGFFFSGCASFSDKMISHHKSNLLQKDLPQLSGVYQLKPDLVYNKDGEAKVAQGKYLIENIHRYISQKKIDLDTSANLRLTVKVLDSNKVSFLFQKDNVVLDRVTLPAELQPTGLLYLGNHYVKAIGVPYLWGGVMSEKTRIGLANDGGLILNHVTDRSGESYWCFWVVILPNLPIILKE</sequence>
<gene>
    <name evidence="1" type="ORF">GCM10022289_02000</name>
</gene>
<evidence type="ECO:0000313" key="2">
    <source>
        <dbReference type="Proteomes" id="UP001501772"/>
    </source>
</evidence>
<keyword evidence="2" id="KW-1185">Reference proteome</keyword>
<comment type="caution">
    <text evidence="1">The sequence shown here is derived from an EMBL/GenBank/DDBJ whole genome shotgun (WGS) entry which is preliminary data.</text>
</comment>